<protein>
    <submittedName>
        <fullName evidence="1">Uncharacterized protein</fullName>
    </submittedName>
</protein>
<sequence>MNLPISSEDDSFKIAVIDYCATSEGRHIYIKTGTNDYIKSNVGDFLYAGASIYTVKQWLEIANDKNFEGYINLEILQSFAPMLWDAMNSNNGVNMDVDIEYHLNDS</sequence>
<organism evidence="1 2">
    <name type="scientific">Vibrio breoganii</name>
    <dbReference type="NCBI Taxonomy" id="553239"/>
    <lineage>
        <taxon>Bacteria</taxon>
        <taxon>Pseudomonadati</taxon>
        <taxon>Pseudomonadota</taxon>
        <taxon>Gammaproteobacteria</taxon>
        <taxon>Vibrionales</taxon>
        <taxon>Vibrionaceae</taxon>
        <taxon>Vibrio</taxon>
    </lineage>
</organism>
<name>A0ABX1U2N5_9VIBR</name>
<proteinExistence type="predicted"/>
<comment type="caution">
    <text evidence="1">The sequence shown here is derived from an EMBL/GenBank/DDBJ whole genome shotgun (WGS) entry which is preliminary data.</text>
</comment>
<gene>
    <name evidence="1" type="ORF">HJ568_01990</name>
</gene>
<evidence type="ECO:0000313" key="1">
    <source>
        <dbReference type="EMBL" id="NMR68741.1"/>
    </source>
</evidence>
<reference evidence="1 2" key="1">
    <citation type="submission" date="2020-04" db="EMBL/GenBank/DDBJ databases">
        <title>WGS-Seq of Vibrio isolated by the O'Toole Lab.</title>
        <authorList>
            <person name="Mckone K.P."/>
            <person name="Whitaker R."/>
            <person name="Sevigney J.L."/>
            <person name="Herring J.B."/>
            <person name="O'Toole G."/>
        </authorList>
    </citation>
    <scope>NUCLEOTIDE SEQUENCE [LARGE SCALE GENOMIC DNA]</scope>
    <source>
        <strain evidence="1 2">BS_02</strain>
    </source>
</reference>
<evidence type="ECO:0000313" key="2">
    <source>
        <dbReference type="Proteomes" id="UP000590068"/>
    </source>
</evidence>
<dbReference type="RefSeq" id="WP_102443127.1">
    <property type="nucleotide sequence ID" value="NZ_JABBXC010000008.1"/>
</dbReference>
<dbReference type="Proteomes" id="UP000590068">
    <property type="component" value="Unassembled WGS sequence"/>
</dbReference>
<keyword evidence="2" id="KW-1185">Reference proteome</keyword>
<accession>A0ABX1U2N5</accession>
<dbReference type="EMBL" id="JABCJR010000003">
    <property type="protein sequence ID" value="NMR68741.1"/>
    <property type="molecule type" value="Genomic_DNA"/>
</dbReference>